<evidence type="ECO:0000313" key="2">
    <source>
        <dbReference type="Proteomes" id="UP000054166"/>
    </source>
</evidence>
<reference evidence="2" key="2">
    <citation type="submission" date="2015-01" db="EMBL/GenBank/DDBJ databases">
        <title>Evolutionary Origins and Diversification of the Mycorrhizal Mutualists.</title>
        <authorList>
            <consortium name="DOE Joint Genome Institute"/>
            <consortium name="Mycorrhizal Genomics Consortium"/>
            <person name="Kohler A."/>
            <person name="Kuo A."/>
            <person name="Nagy L.G."/>
            <person name="Floudas D."/>
            <person name="Copeland A."/>
            <person name="Barry K.W."/>
            <person name="Cichocki N."/>
            <person name="Veneault-Fourrey C."/>
            <person name="LaButti K."/>
            <person name="Lindquist E.A."/>
            <person name="Lipzen A."/>
            <person name="Lundell T."/>
            <person name="Morin E."/>
            <person name="Murat C."/>
            <person name="Riley R."/>
            <person name="Ohm R."/>
            <person name="Sun H."/>
            <person name="Tunlid A."/>
            <person name="Henrissat B."/>
            <person name="Grigoriev I.V."/>
            <person name="Hibbett D.S."/>
            <person name="Martin F."/>
        </authorList>
    </citation>
    <scope>NUCLEOTIDE SEQUENCE [LARGE SCALE GENOMIC DNA]</scope>
    <source>
        <strain evidence="2">F 1598</strain>
    </source>
</reference>
<accession>A0A0C3AVC7</accession>
<keyword evidence="2" id="KW-1185">Reference proteome</keyword>
<reference evidence="1 2" key="1">
    <citation type="submission" date="2014-04" db="EMBL/GenBank/DDBJ databases">
        <authorList>
            <consortium name="DOE Joint Genome Institute"/>
            <person name="Kuo A."/>
            <person name="Tarkka M."/>
            <person name="Buscot F."/>
            <person name="Kohler A."/>
            <person name="Nagy L.G."/>
            <person name="Floudas D."/>
            <person name="Copeland A."/>
            <person name="Barry K.W."/>
            <person name="Cichocki N."/>
            <person name="Veneault-Fourrey C."/>
            <person name="LaButti K."/>
            <person name="Lindquist E.A."/>
            <person name="Lipzen A."/>
            <person name="Lundell T."/>
            <person name="Morin E."/>
            <person name="Murat C."/>
            <person name="Sun H."/>
            <person name="Tunlid A."/>
            <person name="Henrissat B."/>
            <person name="Grigoriev I.V."/>
            <person name="Hibbett D.S."/>
            <person name="Martin F."/>
            <person name="Nordberg H.P."/>
            <person name="Cantor M.N."/>
            <person name="Hua S.X."/>
        </authorList>
    </citation>
    <scope>NUCLEOTIDE SEQUENCE [LARGE SCALE GENOMIC DNA]</scope>
    <source>
        <strain evidence="1 2">F 1598</strain>
    </source>
</reference>
<protein>
    <submittedName>
        <fullName evidence="1">Uncharacterized protein</fullName>
    </submittedName>
</protein>
<gene>
    <name evidence="1" type="ORF">PILCRDRAFT_606175</name>
</gene>
<dbReference type="AlphaFoldDB" id="A0A0C3AVC7"/>
<proteinExistence type="predicted"/>
<evidence type="ECO:0000313" key="1">
    <source>
        <dbReference type="EMBL" id="KIM77933.1"/>
    </source>
</evidence>
<name>A0A0C3AVC7_PILCF</name>
<dbReference type="InParanoid" id="A0A0C3AVC7"/>
<dbReference type="HOGENOM" id="CLU_2513452_0_0_1"/>
<sequence length="85" mass="9637">MKLVFRSIQIITVSSHPTSLPPKNSRRNLPSHLIPLISWHCQSVPTTAASDISAFPFPLYSELIIKHFLLSSAMLNMYDFLWVLA</sequence>
<dbReference type="Proteomes" id="UP000054166">
    <property type="component" value="Unassembled WGS sequence"/>
</dbReference>
<dbReference type="EMBL" id="KN833020">
    <property type="protein sequence ID" value="KIM77933.1"/>
    <property type="molecule type" value="Genomic_DNA"/>
</dbReference>
<organism evidence="1 2">
    <name type="scientific">Piloderma croceum (strain F 1598)</name>
    <dbReference type="NCBI Taxonomy" id="765440"/>
    <lineage>
        <taxon>Eukaryota</taxon>
        <taxon>Fungi</taxon>
        <taxon>Dikarya</taxon>
        <taxon>Basidiomycota</taxon>
        <taxon>Agaricomycotina</taxon>
        <taxon>Agaricomycetes</taxon>
        <taxon>Agaricomycetidae</taxon>
        <taxon>Atheliales</taxon>
        <taxon>Atheliaceae</taxon>
        <taxon>Piloderma</taxon>
    </lineage>
</organism>